<sequence length="377" mass="40872">MTQTPHILGAPSQEGLRQTDGCAESRPYSPTSLPGGRKVKSPYGAIRVYEWGPERGHKVLLLCGVSTPAVVLSDLADALVEKGSADYFGRGYSDALIHIRHDAAFYVVQIPLVLSSSEISWMGTKSFSVIGYSFGGALAMALAEHLPNLIRSITLVAPSGLMRKHHVGWQARPVYHNRWLHASLRRALVRRRLYIPPPLTSQPNQDTATSPVGSSDATGGPSYDYAVISKTKPGVTVADVLNWQLANHSGFVDSFVSCINYAPTFEQTDSWTLVDQNLSERRRVNPNDIAGARILLILGASDPGIVKEELVLDDTSVLGDDGFKLVVLNDDMEIRAEMMAAQNAAAKNNIVSFEAQLPNISDFKSDIEAAKTTAQSS</sequence>
<name>A0AAE8MED1_9HYPO</name>
<accession>A0AAE8MED1</accession>
<evidence type="ECO:0000256" key="1">
    <source>
        <dbReference type="SAM" id="MobiDB-lite"/>
    </source>
</evidence>
<reference evidence="3" key="1">
    <citation type="submission" date="2018-03" db="EMBL/GenBank/DDBJ databases">
        <authorList>
            <person name="Guldener U."/>
        </authorList>
    </citation>
    <scope>NUCLEOTIDE SEQUENCE</scope>
</reference>
<feature type="domain" description="AB hydrolase-1" evidence="2">
    <location>
        <begin position="124"/>
        <end position="163"/>
    </location>
</feature>
<keyword evidence="4" id="KW-1185">Reference proteome</keyword>
<evidence type="ECO:0000313" key="4">
    <source>
        <dbReference type="Proteomes" id="UP001187734"/>
    </source>
</evidence>
<dbReference type="Proteomes" id="UP001187734">
    <property type="component" value="Unassembled WGS sequence"/>
</dbReference>
<dbReference type="SUPFAM" id="SSF53474">
    <property type="entry name" value="alpha/beta-Hydrolases"/>
    <property type="match status" value="1"/>
</dbReference>
<feature type="compositionally biased region" description="Polar residues" evidence="1">
    <location>
        <begin position="201"/>
        <end position="217"/>
    </location>
</feature>
<dbReference type="InterPro" id="IPR000073">
    <property type="entry name" value="AB_hydrolase_1"/>
</dbReference>
<feature type="region of interest" description="Disordered" evidence="1">
    <location>
        <begin position="1"/>
        <end position="36"/>
    </location>
</feature>
<dbReference type="InterPro" id="IPR029058">
    <property type="entry name" value="AB_hydrolase_fold"/>
</dbReference>
<feature type="region of interest" description="Disordered" evidence="1">
    <location>
        <begin position="198"/>
        <end position="217"/>
    </location>
</feature>
<dbReference type="Gene3D" id="3.40.50.1820">
    <property type="entry name" value="alpha/beta hydrolase"/>
    <property type="match status" value="1"/>
</dbReference>
<evidence type="ECO:0000259" key="2">
    <source>
        <dbReference type="Pfam" id="PF00561"/>
    </source>
</evidence>
<comment type="caution">
    <text evidence="3">The sequence shown here is derived from an EMBL/GenBank/DDBJ whole genome shotgun (WGS) entry which is preliminary data.</text>
</comment>
<gene>
    <name evidence="3" type="ORF">FTOL_08579</name>
</gene>
<evidence type="ECO:0000313" key="3">
    <source>
        <dbReference type="EMBL" id="SPJ80187.1"/>
    </source>
</evidence>
<protein>
    <recommendedName>
        <fullName evidence="2">AB hydrolase-1 domain-containing protein</fullName>
    </recommendedName>
</protein>
<dbReference type="Pfam" id="PF00561">
    <property type="entry name" value="Abhydrolase_1"/>
    <property type="match status" value="1"/>
</dbReference>
<dbReference type="EMBL" id="ONZP01000304">
    <property type="protein sequence ID" value="SPJ80187.1"/>
    <property type="molecule type" value="Genomic_DNA"/>
</dbReference>
<proteinExistence type="predicted"/>
<organism evidence="3 4">
    <name type="scientific">Fusarium torulosum</name>
    <dbReference type="NCBI Taxonomy" id="33205"/>
    <lineage>
        <taxon>Eukaryota</taxon>
        <taxon>Fungi</taxon>
        <taxon>Dikarya</taxon>
        <taxon>Ascomycota</taxon>
        <taxon>Pezizomycotina</taxon>
        <taxon>Sordariomycetes</taxon>
        <taxon>Hypocreomycetidae</taxon>
        <taxon>Hypocreales</taxon>
        <taxon>Nectriaceae</taxon>
        <taxon>Fusarium</taxon>
    </lineage>
</organism>
<dbReference type="AlphaFoldDB" id="A0AAE8MED1"/>